<keyword evidence="1 4" id="KW-0349">Heme</keyword>
<accession>A0A0C2UC54</accession>
<dbReference type="RefSeq" id="WP_009871156.1">
    <property type="nucleotide sequence ID" value="NZ_JXSL01000026.1"/>
</dbReference>
<protein>
    <submittedName>
        <fullName evidence="6">Putative cytochrome c-552</fullName>
    </submittedName>
</protein>
<dbReference type="EMBL" id="JXSL01000026">
    <property type="protein sequence ID" value="KIL99077.1"/>
    <property type="molecule type" value="Genomic_DNA"/>
</dbReference>
<reference evidence="6 7" key="1">
    <citation type="submission" date="2015-01" db="EMBL/GenBank/DDBJ databases">
        <title>Genome Sequence of Magnetospirillum magnetotacticum Strain MS-1.</title>
        <authorList>
            <person name="Marinov G.K."/>
            <person name="Smalley M.D."/>
            <person name="DeSalvo G."/>
        </authorList>
    </citation>
    <scope>NUCLEOTIDE SEQUENCE [LARGE SCALE GENOMIC DNA]</scope>
    <source>
        <strain evidence="6 7">MS-1</strain>
    </source>
</reference>
<dbReference type="Gene3D" id="1.10.760.10">
    <property type="entry name" value="Cytochrome c-like domain"/>
    <property type="match status" value="1"/>
</dbReference>
<dbReference type="GO" id="GO:0009055">
    <property type="term" value="F:electron transfer activity"/>
    <property type="evidence" value="ECO:0007669"/>
    <property type="project" value="InterPro"/>
</dbReference>
<keyword evidence="3 4" id="KW-0408">Iron</keyword>
<dbReference type="AlphaFoldDB" id="A0A0C2UC54"/>
<dbReference type="OrthoDB" id="9808603at2"/>
<evidence type="ECO:0000256" key="2">
    <source>
        <dbReference type="ARBA" id="ARBA00022723"/>
    </source>
</evidence>
<organism evidence="6 7">
    <name type="scientific">Paramagnetospirillum magnetotacticum MS-1</name>
    <dbReference type="NCBI Taxonomy" id="272627"/>
    <lineage>
        <taxon>Bacteria</taxon>
        <taxon>Pseudomonadati</taxon>
        <taxon>Pseudomonadota</taxon>
        <taxon>Alphaproteobacteria</taxon>
        <taxon>Rhodospirillales</taxon>
        <taxon>Magnetospirillaceae</taxon>
        <taxon>Paramagnetospirillum</taxon>
    </lineage>
</organism>
<dbReference type="Proteomes" id="UP000031971">
    <property type="component" value="Unassembled WGS sequence"/>
</dbReference>
<evidence type="ECO:0000256" key="3">
    <source>
        <dbReference type="ARBA" id="ARBA00023004"/>
    </source>
</evidence>
<dbReference type="InterPro" id="IPR036909">
    <property type="entry name" value="Cyt_c-like_dom_sf"/>
</dbReference>
<feature type="domain" description="Cytochrome c" evidence="5">
    <location>
        <begin position="69"/>
        <end position="154"/>
    </location>
</feature>
<evidence type="ECO:0000313" key="6">
    <source>
        <dbReference type="EMBL" id="KIL99077.1"/>
    </source>
</evidence>
<evidence type="ECO:0000256" key="4">
    <source>
        <dbReference type="PROSITE-ProRule" id="PRU00433"/>
    </source>
</evidence>
<name>A0A0C2UC54_PARME</name>
<gene>
    <name evidence="6" type="ORF">CCC_01870</name>
</gene>
<keyword evidence="7" id="KW-1185">Reference proteome</keyword>
<dbReference type="Pfam" id="PF13442">
    <property type="entry name" value="Cytochrome_CBB3"/>
    <property type="match status" value="1"/>
</dbReference>
<evidence type="ECO:0000256" key="1">
    <source>
        <dbReference type="ARBA" id="ARBA00022617"/>
    </source>
</evidence>
<keyword evidence="2 4" id="KW-0479">Metal-binding</keyword>
<dbReference type="GO" id="GO:0046872">
    <property type="term" value="F:metal ion binding"/>
    <property type="evidence" value="ECO:0007669"/>
    <property type="project" value="UniProtKB-KW"/>
</dbReference>
<evidence type="ECO:0000313" key="7">
    <source>
        <dbReference type="Proteomes" id="UP000031971"/>
    </source>
</evidence>
<sequence>MNRRSITFIAAGLFTAIGGAAAIALSTFDVSARTRHWPATTWAIETIRDHSIRNAAAGIAVPAGLEDRVSIMAGVEHYRAHCAVCHGAPGIEPDVIARGMYPAPPDLRHAAEHRGPAELFWIVKNGIKMSGMPAWADHGDEELWPVVALMLQLPKMTEAEYVRLTAEIDQAAGHHQHDTGAMPTPAAIPVAEAAAPTHKHDGHSHSHGHH</sequence>
<comment type="caution">
    <text evidence="6">The sequence shown here is derived from an EMBL/GenBank/DDBJ whole genome shotgun (WGS) entry which is preliminary data.</text>
</comment>
<dbReference type="SUPFAM" id="SSF46626">
    <property type="entry name" value="Cytochrome c"/>
    <property type="match status" value="1"/>
</dbReference>
<dbReference type="GO" id="GO:0020037">
    <property type="term" value="F:heme binding"/>
    <property type="evidence" value="ECO:0007669"/>
    <property type="project" value="InterPro"/>
</dbReference>
<evidence type="ECO:0000259" key="5">
    <source>
        <dbReference type="PROSITE" id="PS51007"/>
    </source>
</evidence>
<dbReference type="STRING" id="272627.CCC_01870"/>
<dbReference type="InterPro" id="IPR009056">
    <property type="entry name" value="Cyt_c-like_dom"/>
</dbReference>
<dbReference type="PROSITE" id="PS51007">
    <property type="entry name" value="CYTC"/>
    <property type="match status" value="1"/>
</dbReference>
<proteinExistence type="predicted"/>